<dbReference type="AlphaFoldDB" id="A0A1F6CU41"/>
<evidence type="ECO:0000256" key="2">
    <source>
        <dbReference type="ARBA" id="ARBA00022801"/>
    </source>
</evidence>
<gene>
    <name evidence="5" type="ORF">A2851_00500</name>
</gene>
<name>A0A1F6CU41_9BACT</name>
<organism evidence="5 6">
    <name type="scientific">Candidatus Kaiserbacteria bacterium RIFCSPHIGHO2_01_FULL_53_29</name>
    <dbReference type="NCBI Taxonomy" id="1798480"/>
    <lineage>
        <taxon>Bacteria</taxon>
        <taxon>Candidatus Kaiseribacteriota</taxon>
    </lineage>
</organism>
<evidence type="ECO:0000256" key="3">
    <source>
        <dbReference type="ARBA" id="ARBA00023295"/>
    </source>
</evidence>
<evidence type="ECO:0000313" key="5">
    <source>
        <dbReference type="EMBL" id="OGG52673.1"/>
    </source>
</evidence>
<dbReference type="Proteomes" id="UP000176863">
    <property type="component" value="Unassembled WGS sequence"/>
</dbReference>
<dbReference type="GO" id="GO:0009311">
    <property type="term" value="P:oligosaccharide metabolic process"/>
    <property type="evidence" value="ECO:0007669"/>
    <property type="project" value="InterPro"/>
</dbReference>
<protein>
    <recommendedName>
        <fullName evidence="4">Mannosylglycerate hydrolase MGH1-like glycoside hydrolase domain-containing protein</fullName>
    </recommendedName>
</protein>
<dbReference type="EMBL" id="MFKT01000024">
    <property type="protein sequence ID" value="OGG52673.1"/>
    <property type="molecule type" value="Genomic_DNA"/>
</dbReference>
<dbReference type="InterPro" id="IPR008928">
    <property type="entry name" value="6-hairpin_glycosidase_sf"/>
</dbReference>
<dbReference type="Gene3D" id="1.50.10.10">
    <property type="match status" value="1"/>
</dbReference>
<dbReference type="InterPro" id="IPR004888">
    <property type="entry name" value="Glycoside_hydrolase_63"/>
</dbReference>
<comment type="similarity">
    <text evidence="1">Belongs to the glycosyl hydrolase 63 family.</text>
</comment>
<accession>A0A1F6CU41</accession>
<dbReference type="InterPro" id="IPR054491">
    <property type="entry name" value="MGH1-like_GH"/>
</dbReference>
<dbReference type="Pfam" id="PF22422">
    <property type="entry name" value="MGH1-like_GH"/>
    <property type="match status" value="1"/>
</dbReference>
<dbReference type="SUPFAM" id="SSF48208">
    <property type="entry name" value="Six-hairpin glycosidases"/>
    <property type="match status" value="1"/>
</dbReference>
<sequence>MNIQKEAKKLLEKNRRITGEHQYTIPSEEHYPYQWLWDSCFHAIILAQYDPEAARAELRSLLSKQFRDGMVPHIIYWLPGILHMFRWGVEGTSSLTQPPMIAYAAWEIHRRNPDKAFLESIYPELLSYYRFLIEKRDPRDHHLIGIINPDESGEDNSPRFDAPLSALHDISYKEHLALRTRLVDANTECNFDAETCMRNYFWVKDVPFNAILVENLRALGHIASFLKHGDGEHFANLHAGLIANAMRERLFGGGLYWSAAGANYTLLKVATWAHFAPLFAGLYSEEEAEHVVRTHLLDPETFYAPFGIRTVSKKEPSYRAEGYAEGFSWRGPIWMLSHWLIYRGLLRYGYKTEAADIRTKSIALLEKSGFRECFNPETGEGQGAKGFTWGALVLDMNDE</sequence>
<dbReference type="STRING" id="1798480.A2851_00500"/>
<dbReference type="PANTHER" id="PTHR10412:SF11">
    <property type="entry name" value="MANNOSYL-OLIGOSACCHARIDE GLUCOSIDASE"/>
    <property type="match status" value="1"/>
</dbReference>
<evidence type="ECO:0000256" key="1">
    <source>
        <dbReference type="ARBA" id="ARBA00010833"/>
    </source>
</evidence>
<reference evidence="5 6" key="1">
    <citation type="journal article" date="2016" name="Nat. Commun.">
        <title>Thousands of microbial genomes shed light on interconnected biogeochemical processes in an aquifer system.</title>
        <authorList>
            <person name="Anantharaman K."/>
            <person name="Brown C.T."/>
            <person name="Hug L.A."/>
            <person name="Sharon I."/>
            <person name="Castelle C.J."/>
            <person name="Probst A.J."/>
            <person name="Thomas B.C."/>
            <person name="Singh A."/>
            <person name="Wilkins M.J."/>
            <person name="Karaoz U."/>
            <person name="Brodie E.L."/>
            <person name="Williams K.H."/>
            <person name="Hubbard S.S."/>
            <person name="Banfield J.F."/>
        </authorList>
    </citation>
    <scope>NUCLEOTIDE SEQUENCE [LARGE SCALE GENOMIC DNA]</scope>
</reference>
<dbReference type="InterPro" id="IPR012341">
    <property type="entry name" value="6hp_glycosidase-like_sf"/>
</dbReference>
<feature type="domain" description="Mannosylglycerate hydrolase MGH1-like glycoside hydrolase" evidence="4">
    <location>
        <begin position="31"/>
        <end position="389"/>
    </location>
</feature>
<evidence type="ECO:0000259" key="4">
    <source>
        <dbReference type="Pfam" id="PF22422"/>
    </source>
</evidence>
<keyword evidence="3" id="KW-0326">Glycosidase</keyword>
<dbReference type="PANTHER" id="PTHR10412">
    <property type="entry name" value="MANNOSYL-OLIGOSACCHARIDE GLUCOSIDASE"/>
    <property type="match status" value="1"/>
</dbReference>
<dbReference type="GO" id="GO:0006487">
    <property type="term" value="P:protein N-linked glycosylation"/>
    <property type="evidence" value="ECO:0007669"/>
    <property type="project" value="TreeGrafter"/>
</dbReference>
<keyword evidence="2" id="KW-0378">Hydrolase</keyword>
<proteinExistence type="inferred from homology"/>
<evidence type="ECO:0000313" key="6">
    <source>
        <dbReference type="Proteomes" id="UP000176863"/>
    </source>
</evidence>
<comment type="caution">
    <text evidence="5">The sequence shown here is derived from an EMBL/GenBank/DDBJ whole genome shotgun (WGS) entry which is preliminary data.</text>
</comment>
<dbReference type="GO" id="GO:0004573">
    <property type="term" value="F:Glc3Man9GlcNAc2 oligosaccharide glucosidase activity"/>
    <property type="evidence" value="ECO:0007669"/>
    <property type="project" value="InterPro"/>
</dbReference>